<keyword evidence="3" id="KW-1185">Reference proteome</keyword>
<reference evidence="2 3" key="1">
    <citation type="submission" date="2019-07" db="EMBL/GenBank/DDBJ databases">
        <title>Whole genome shotgun sequence of Swaminathania salitolerans NBRC 104436.</title>
        <authorList>
            <person name="Hosoyama A."/>
            <person name="Uohara A."/>
            <person name="Ohji S."/>
            <person name="Ichikawa N."/>
        </authorList>
    </citation>
    <scope>NUCLEOTIDE SEQUENCE [LARGE SCALE GENOMIC DNA]</scope>
    <source>
        <strain evidence="2 3">NBRC 104436</strain>
    </source>
</reference>
<dbReference type="Proteomes" id="UP000321405">
    <property type="component" value="Unassembled WGS sequence"/>
</dbReference>
<evidence type="ECO:0000256" key="1">
    <source>
        <dbReference type="SAM" id="MobiDB-lite"/>
    </source>
</evidence>
<evidence type="ECO:0000313" key="3">
    <source>
        <dbReference type="Proteomes" id="UP000321405"/>
    </source>
</evidence>
<evidence type="ECO:0000313" key="2">
    <source>
        <dbReference type="EMBL" id="GEL01914.1"/>
    </source>
</evidence>
<organism evidence="2 3">
    <name type="scientific">Swaminathania salitolerans</name>
    <dbReference type="NCBI Taxonomy" id="182838"/>
    <lineage>
        <taxon>Bacteria</taxon>
        <taxon>Pseudomonadati</taxon>
        <taxon>Pseudomonadota</taxon>
        <taxon>Alphaproteobacteria</taxon>
        <taxon>Acetobacterales</taxon>
        <taxon>Acetobacteraceae</taxon>
        <taxon>Swaminathania</taxon>
    </lineage>
</organism>
<protein>
    <submittedName>
        <fullName evidence="2">Uncharacterized protein</fullName>
    </submittedName>
</protein>
<sequence length="85" mass="9753">MAHEAIRCTTLYVSDQPDLLVTHSAAFLDALVDLWVAREIDVSDIWREIDHRTQLGNLLTQLNKDMPAPQAKPRKFWRPSSTKLP</sequence>
<accession>A0A511BQJ6</accession>
<feature type="region of interest" description="Disordered" evidence="1">
    <location>
        <begin position="63"/>
        <end position="85"/>
    </location>
</feature>
<proteinExistence type="predicted"/>
<gene>
    <name evidence="2" type="ORF">SSA02_10770</name>
</gene>
<name>A0A511BQJ6_9PROT</name>
<comment type="caution">
    <text evidence="2">The sequence shown here is derived from an EMBL/GenBank/DDBJ whole genome shotgun (WGS) entry which is preliminary data.</text>
</comment>
<dbReference type="EMBL" id="BJVC01000002">
    <property type="protein sequence ID" value="GEL01914.1"/>
    <property type="molecule type" value="Genomic_DNA"/>
</dbReference>
<dbReference type="AlphaFoldDB" id="A0A511BQJ6"/>